<organism evidence="2">
    <name type="scientific">Mytilinidion resinicola</name>
    <dbReference type="NCBI Taxonomy" id="574789"/>
    <lineage>
        <taxon>Eukaryota</taxon>
        <taxon>Fungi</taxon>
        <taxon>Dikarya</taxon>
        <taxon>Ascomycota</taxon>
        <taxon>Pezizomycotina</taxon>
        <taxon>Dothideomycetes</taxon>
        <taxon>Pleosporomycetidae</taxon>
        <taxon>Mytilinidiales</taxon>
        <taxon>Mytilinidiaceae</taxon>
        <taxon>Mytilinidion</taxon>
    </lineage>
</organism>
<dbReference type="RefSeq" id="XP_033579638.1">
    <property type="nucleotide sequence ID" value="XM_033723481.1"/>
</dbReference>
<keyword evidence="3" id="KW-1185">Reference proteome</keyword>
<protein>
    <submittedName>
        <fullName evidence="2 4">Uncharacterized protein</fullName>
    </submittedName>
</protein>
<evidence type="ECO:0000313" key="2">
    <source>
        <dbReference type="EMBL" id="KAF2812674.1"/>
    </source>
</evidence>
<feature type="compositionally biased region" description="Low complexity" evidence="1">
    <location>
        <begin position="108"/>
        <end position="121"/>
    </location>
</feature>
<evidence type="ECO:0000256" key="1">
    <source>
        <dbReference type="SAM" id="MobiDB-lite"/>
    </source>
</evidence>
<feature type="compositionally biased region" description="Polar residues" evidence="1">
    <location>
        <begin position="253"/>
        <end position="282"/>
    </location>
</feature>
<dbReference type="EMBL" id="MU003697">
    <property type="protein sequence ID" value="KAF2812674.1"/>
    <property type="molecule type" value="Genomic_DNA"/>
</dbReference>
<dbReference type="Proteomes" id="UP000504636">
    <property type="component" value="Unplaced"/>
</dbReference>
<name>A0A6A6YXF8_9PEZI</name>
<feature type="compositionally biased region" description="Polar residues" evidence="1">
    <location>
        <begin position="188"/>
        <end position="197"/>
    </location>
</feature>
<feature type="compositionally biased region" description="Basic residues" evidence="1">
    <location>
        <begin position="853"/>
        <end position="863"/>
    </location>
</feature>
<feature type="compositionally biased region" description="Basic residues" evidence="1">
    <location>
        <begin position="199"/>
        <end position="211"/>
    </location>
</feature>
<feature type="region of interest" description="Disordered" evidence="1">
    <location>
        <begin position="186"/>
        <end position="313"/>
    </location>
</feature>
<dbReference type="OrthoDB" id="5596422at2759"/>
<feature type="compositionally biased region" description="Polar residues" evidence="1">
    <location>
        <begin position="219"/>
        <end position="236"/>
    </location>
</feature>
<feature type="compositionally biased region" description="Polar residues" evidence="1">
    <location>
        <begin position="1"/>
        <end position="12"/>
    </location>
</feature>
<proteinExistence type="predicted"/>
<feature type="region of interest" description="Disordered" evidence="1">
    <location>
        <begin position="853"/>
        <end position="875"/>
    </location>
</feature>
<feature type="region of interest" description="Disordered" evidence="1">
    <location>
        <begin position="1"/>
        <end position="66"/>
    </location>
</feature>
<feature type="compositionally biased region" description="Basic and acidic residues" evidence="1">
    <location>
        <begin position="864"/>
        <end position="875"/>
    </location>
</feature>
<feature type="region of interest" description="Disordered" evidence="1">
    <location>
        <begin position="91"/>
        <end position="125"/>
    </location>
</feature>
<reference evidence="4" key="3">
    <citation type="submission" date="2025-04" db="UniProtKB">
        <authorList>
            <consortium name="RefSeq"/>
        </authorList>
    </citation>
    <scope>IDENTIFICATION</scope>
    <source>
        <strain evidence="4">CBS 304.34</strain>
    </source>
</reference>
<dbReference type="AlphaFoldDB" id="A0A6A6YXF8"/>
<evidence type="ECO:0000313" key="3">
    <source>
        <dbReference type="Proteomes" id="UP000504636"/>
    </source>
</evidence>
<reference evidence="2 4" key="1">
    <citation type="journal article" date="2020" name="Stud. Mycol.">
        <title>101 Dothideomycetes genomes: a test case for predicting lifestyles and emergence of pathogens.</title>
        <authorList>
            <person name="Haridas S."/>
            <person name="Albert R."/>
            <person name="Binder M."/>
            <person name="Bloem J."/>
            <person name="Labutti K."/>
            <person name="Salamov A."/>
            <person name="Andreopoulos B."/>
            <person name="Baker S."/>
            <person name="Barry K."/>
            <person name="Bills G."/>
            <person name="Bluhm B."/>
            <person name="Cannon C."/>
            <person name="Castanera R."/>
            <person name="Culley D."/>
            <person name="Daum C."/>
            <person name="Ezra D."/>
            <person name="Gonzalez J."/>
            <person name="Henrissat B."/>
            <person name="Kuo A."/>
            <person name="Liang C."/>
            <person name="Lipzen A."/>
            <person name="Lutzoni F."/>
            <person name="Magnuson J."/>
            <person name="Mondo S."/>
            <person name="Nolan M."/>
            <person name="Ohm R."/>
            <person name="Pangilinan J."/>
            <person name="Park H.-J."/>
            <person name="Ramirez L."/>
            <person name="Alfaro M."/>
            <person name="Sun H."/>
            <person name="Tritt A."/>
            <person name="Yoshinaga Y."/>
            <person name="Zwiers L.-H."/>
            <person name="Turgeon B."/>
            <person name="Goodwin S."/>
            <person name="Spatafora J."/>
            <person name="Crous P."/>
            <person name="Grigoriev I."/>
        </authorList>
    </citation>
    <scope>NUCLEOTIDE SEQUENCE</scope>
    <source>
        <strain evidence="2 4">CBS 304.34</strain>
    </source>
</reference>
<sequence length="920" mass="101171">MILHSSPHQLQPQPLHFVKQTPARRLTRRPAPRRPSGLHSYQQKASQFGPTTSSRASPAFSVPSPINASGVITAAKRTAFGLEAQDIISQKPSDTPLKVRKVRGRGASGSDSAQSIASNSSYVNRSNPITSYTGQEADAISVNRSIQCLPRSSSVSLENVNPGLHSQAVQSASSLGERAIIAAGGQITPKQIKSSPRITPKRRTSTKRRVLTKMFGGFQTKSKTPPRQRSGQSESSLFRRLSGRSESTDTSRSKSPATVAPSTETLITSQSTYNLLESPQTPRSDRVTSAPPPSPSTSSEVGLPNAGTSSQSVLPLIKPEYPPLLHLELNFIAEVESLDCKSERKIWVAIEGRGAADPPISGTRKRQLGLDVVIVIDNSHTSSQECLDNAHKNVILLAELLNRPNDRLAVFCTHCQHQVQDSENLTGCHLHPLQEPCVQSLREELQSIKDRPILPFRQSPPLDEAVGAAIRVLSQSASSRRESLRDGATHVFVFSATPADCLHIIPDFPFVHIHLVNPSSIPFPIQQASLGAWTMSTLITELDNWSVLNVDAYEDVSDRLRQTILHARNGAVVGNLTDIKIKITQKPGCGQEGVIGESFKAVVRHDQRFTLVVRLRVAMASTGTPLPQASPDPKEKARPRLEDAMAELESCLGEVEVPLFTVQATYRHSLLPENSFIVTEKTCKILKTDSTAIWSLPATATTSPQADNAKTELYKRLAFFIATRSTPKEALKEFDTFFKHVHHVAACPEFVSSVRNELHHQILVISYRASIASSTKSSSTTFENPFPCLGRFSFEANEKQQNYVLGLELSRYRSASDSPATVIHQRTTERITEHTEPDSSVDEAAQIWRHMRRDSKSRRRLRNGSHESLERMQSADDHLRELRKKAIQNKRSIGADTLRSLSMALTIPTTPESGGSVPWL</sequence>
<gene>
    <name evidence="2 4" type="ORF">BDZ99DRAFT_497039</name>
</gene>
<accession>A0A6A6YXF8</accession>
<reference evidence="4" key="2">
    <citation type="submission" date="2020-04" db="EMBL/GenBank/DDBJ databases">
        <authorList>
            <consortium name="NCBI Genome Project"/>
        </authorList>
    </citation>
    <scope>NUCLEOTIDE SEQUENCE</scope>
    <source>
        <strain evidence="4">CBS 304.34</strain>
    </source>
</reference>
<feature type="compositionally biased region" description="Polar residues" evidence="1">
    <location>
        <begin position="39"/>
        <end position="56"/>
    </location>
</feature>
<dbReference type="GeneID" id="54464374"/>
<evidence type="ECO:0000313" key="4">
    <source>
        <dbReference type="RefSeq" id="XP_033579638.1"/>
    </source>
</evidence>